<evidence type="ECO:0000256" key="6">
    <source>
        <dbReference type="SAM" id="MobiDB-lite"/>
    </source>
</evidence>
<feature type="transmembrane region" description="Helical" evidence="7">
    <location>
        <begin position="901"/>
        <end position="924"/>
    </location>
</feature>
<feature type="transmembrane region" description="Helical" evidence="7">
    <location>
        <begin position="262"/>
        <end position="282"/>
    </location>
</feature>
<dbReference type="RefSeq" id="WP_146451112.1">
    <property type="nucleotide sequence ID" value="NZ_SJPS01000004.1"/>
</dbReference>
<proteinExistence type="predicted"/>
<feature type="transmembrane region" description="Helical" evidence="7">
    <location>
        <begin position="236"/>
        <end position="255"/>
    </location>
</feature>
<feature type="transmembrane region" description="Helical" evidence="7">
    <location>
        <begin position="436"/>
        <end position="456"/>
    </location>
</feature>
<dbReference type="PANTHER" id="PTHR33406:SF12">
    <property type="entry name" value="BLR2997 PROTEIN"/>
    <property type="match status" value="1"/>
</dbReference>
<dbReference type="InterPro" id="IPR050545">
    <property type="entry name" value="Mycobact_MmpL"/>
</dbReference>
<name>A0A5C6CPI4_9BACT</name>
<keyword evidence="10" id="KW-1185">Reference proteome</keyword>
<evidence type="ECO:0000256" key="2">
    <source>
        <dbReference type="ARBA" id="ARBA00022475"/>
    </source>
</evidence>
<dbReference type="Proteomes" id="UP000318437">
    <property type="component" value="Unassembled WGS sequence"/>
</dbReference>
<feature type="transmembrane region" description="Helical" evidence="7">
    <location>
        <begin position="930"/>
        <end position="954"/>
    </location>
</feature>
<dbReference type="InterPro" id="IPR004869">
    <property type="entry name" value="MMPL_dom"/>
</dbReference>
<reference evidence="9 10" key="1">
    <citation type="submission" date="2019-02" db="EMBL/GenBank/DDBJ databases">
        <title>Deep-cultivation of Planctomycetes and their phenomic and genomic characterization uncovers novel biology.</title>
        <authorList>
            <person name="Wiegand S."/>
            <person name="Jogler M."/>
            <person name="Boedeker C."/>
            <person name="Pinto D."/>
            <person name="Vollmers J."/>
            <person name="Rivas-Marin E."/>
            <person name="Kohn T."/>
            <person name="Peeters S.H."/>
            <person name="Heuer A."/>
            <person name="Rast P."/>
            <person name="Oberbeckmann S."/>
            <person name="Bunk B."/>
            <person name="Jeske O."/>
            <person name="Meyerdierks A."/>
            <person name="Storesund J.E."/>
            <person name="Kallscheuer N."/>
            <person name="Luecker S."/>
            <person name="Lage O.M."/>
            <person name="Pohl T."/>
            <person name="Merkel B.J."/>
            <person name="Hornburger P."/>
            <person name="Mueller R.-W."/>
            <person name="Bruemmer F."/>
            <person name="Labrenz M."/>
            <person name="Spormann A.M."/>
            <person name="Op Den Camp H."/>
            <person name="Overmann J."/>
            <person name="Amann R."/>
            <person name="Jetten M.S.M."/>
            <person name="Mascher T."/>
            <person name="Medema M.H."/>
            <person name="Devos D.P."/>
            <person name="Kaster A.-K."/>
            <person name="Ovreas L."/>
            <person name="Rohde M."/>
            <person name="Galperin M.Y."/>
            <person name="Jogler C."/>
        </authorList>
    </citation>
    <scope>NUCLEOTIDE SEQUENCE [LARGE SCALE GENOMIC DNA]</scope>
    <source>
        <strain evidence="9 10">Pla144</strain>
    </source>
</reference>
<keyword evidence="2" id="KW-1003">Cell membrane</keyword>
<dbReference type="EMBL" id="SJPS01000004">
    <property type="protein sequence ID" value="TWU25507.1"/>
    <property type="molecule type" value="Genomic_DNA"/>
</dbReference>
<evidence type="ECO:0000256" key="3">
    <source>
        <dbReference type="ARBA" id="ARBA00022692"/>
    </source>
</evidence>
<accession>A0A5C6CPI4</accession>
<dbReference type="OrthoDB" id="2112773at2"/>
<feature type="transmembrane region" description="Helical" evidence="7">
    <location>
        <begin position="377"/>
        <end position="398"/>
    </location>
</feature>
<sequence>MSSPAQIEKPSFLARKTFGQANYLWLAIAATFLIAFLPRGARKAIESNTNKAEDWLPPNYSESIDLRWFRDHFIGEQFALLSWDDCTLGNTTKLDELARKLMPSKEALAQAGPDSDLAKRAHWYKRVISGPAVLEELTSPPVSLGYGEALKRLEGALVGPVKRDAEGNSLGNESRTTCLIVYLSEDATKDNKTMRAAIEKISKIATTECAIAPEAIHMGGPPVDNITIDIEGERTLIRLASLAGLVGFGLSYWCFRSVKVTTIVFAIGVLSAGMSLAIVFYFGILEVMVGGADRPRLGTVDAILMSMPAVVYVLGLSGAIHIVNYYRDARREQGLKGAAEAAVRHGWWPCTLAAFTTAVGLGSLYTSDILPIKKFGLFTGIAVMGTVVVLFTLLPVFLHRFPISDDLLKRQSGDHEHGHLPDWALRLFGIVVGRNVLTCIFWLAVMGIFAIGFTRIGTSVQLLKLLDEDTRLIHDYAWLEGNLGNLVPMEVVLTVPPEKIRTADEHAEADGLQYRMTMLERLDLMREIQSRIEEFPEISRVMSVATFTPETTNTGIGGADRSADYAKNKSLEEHRDKLLSGDYLRMEHDKKSKKETGRELWRVSARVAALGNDDSENGGIDYGQFVEELKSAVDPVLVAYQQRDMIVRGLHKMDKKLDGSQVCILYRTPHGDPEPTPTAQETVLRNLLLKSGVQSKKAGKARAVSFYNLSEFDAHEDEPGYLDRAIQALSNQDALILVSAGSDPTAKQFAQGGLPLIDVTDIPDETFSAAVELEESDKTRPIRSVYTGMVPLVYKTQRQLLISLNESIMWATILIAVVMMFLLKSPLAGLISMIPNVFPIVIIFGALGWLGIKVDIGIMMSASVALGVAVDDTIHFLTWFRRGIKIGLGRVQAVMLAYDRCATAMLQTTIIGGLGLAVFATSTFTPTQQFGYLMISMLGAALIGDLLLLPAILASPLGVCFGGKISEAGTAALASPGAFAEATKKLIEELAASGQLNDISSAPTTSLETIDPPPAIEPKTQPAEPVAAASRDSQLPAQPTRTILADEDHKDLADSPHAALHARLRSLRRESPQGR</sequence>
<keyword evidence="5 7" id="KW-0472">Membrane</keyword>
<evidence type="ECO:0000256" key="1">
    <source>
        <dbReference type="ARBA" id="ARBA00004651"/>
    </source>
</evidence>
<feature type="compositionally biased region" description="Polar residues" evidence="6">
    <location>
        <begin position="998"/>
        <end position="1008"/>
    </location>
</feature>
<evidence type="ECO:0000256" key="7">
    <source>
        <dbReference type="SAM" id="Phobius"/>
    </source>
</evidence>
<evidence type="ECO:0000313" key="9">
    <source>
        <dbReference type="EMBL" id="TWU25507.1"/>
    </source>
</evidence>
<evidence type="ECO:0000259" key="8">
    <source>
        <dbReference type="Pfam" id="PF03176"/>
    </source>
</evidence>
<dbReference type="Gene3D" id="1.20.1640.10">
    <property type="entry name" value="Multidrug efflux transporter AcrB transmembrane domain"/>
    <property type="match status" value="2"/>
</dbReference>
<evidence type="ECO:0000256" key="5">
    <source>
        <dbReference type="ARBA" id="ARBA00023136"/>
    </source>
</evidence>
<feature type="region of interest" description="Disordered" evidence="6">
    <location>
        <begin position="998"/>
        <end position="1057"/>
    </location>
</feature>
<dbReference type="AlphaFoldDB" id="A0A5C6CPI4"/>
<feature type="compositionally biased region" description="Basic and acidic residues" evidence="6">
    <location>
        <begin position="1044"/>
        <end position="1054"/>
    </location>
</feature>
<keyword evidence="3 7" id="KW-0812">Transmembrane</keyword>
<dbReference type="SUPFAM" id="SSF82866">
    <property type="entry name" value="Multidrug efflux transporter AcrB transmembrane domain"/>
    <property type="match status" value="2"/>
</dbReference>
<feature type="transmembrane region" description="Helical" evidence="7">
    <location>
        <begin position="858"/>
        <end position="880"/>
    </location>
</feature>
<comment type="subcellular location">
    <subcellularLocation>
        <location evidence="1">Cell membrane</location>
        <topology evidence="1">Multi-pass membrane protein</topology>
    </subcellularLocation>
</comment>
<keyword evidence="4 7" id="KW-1133">Transmembrane helix</keyword>
<feature type="transmembrane region" description="Helical" evidence="7">
    <location>
        <begin position="830"/>
        <end position="852"/>
    </location>
</feature>
<dbReference type="PANTHER" id="PTHR33406">
    <property type="entry name" value="MEMBRANE PROTEIN MJ1562-RELATED"/>
    <property type="match status" value="1"/>
</dbReference>
<evidence type="ECO:0000256" key="4">
    <source>
        <dbReference type="ARBA" id="ARBA00022989"/>
    </source>
</evidence>
<feature type="transmembrane region" description="Helical" evidence="7">
    <location>
        <begin position="807"/>
        <end position="823"/>
    </location>
</feature>
<organism evidence="9 10">
    <name type="scientific">Bythopirellula polymerisocia</name>
    <dbReference type="NCBI Taxonomy" id="2528003"/>
    <lineage>
        <taxon>Bacteria</taxon>
        <taxon>Pseudomonadati</taxon>
        <taxon>Planctomycetota</taxon>
        <taxon>Planctomycetia</taxon>
        <taxon>Pirellulales</taxon>
        <taxon>Lacipirellulaceae</taxon>
        <taxon>Bythopirellula</taxon>
    </lineage>
</organism>
<feature type="transmembrane region" description="Helical" evidence="7">
    <location>
        <begin position="302"/>
        <end position="326"/>
    </location>
</feature>
<dbReference type="GO" id="GO:0005886">
    <property type="term" value="C:plasma membrane"/>
    <property type="evidence" value="ECO:0007669"/>
    <property type="project" value="UniProtKB-SubCell"/>
</dbReference>
<protein>
    <submittedName>
        <fullName evidence="9">MMPL family protein</fullName>
    </submittedName>
</protein>
<evidence type="ECO:0000313" key="10">
    <source>
        <dbReference type="Proteomes" id="UP000318437"/>
    </source>
</evidence>
<gene>
    <name evidence="9" type="ORF">Pla144_27120</name>
</gene>
<feature type="domain" description="Membrane transport protein MMPL" evidence="8">
    <location>
        <begin position="175"/>
        <end position="398"/>
    </location>
</feature>
<comment type="caution">
    <text evidence="9">The sequence shown here is derived from an EMBL/GenBank/DDBJ whole genome shotgun (WGS) entry which is preliminary data.</text>
</comment>
<feature type="transmembrane region" description="Helical" evidence="7">
    <location>
        <begin position="21"/>
        <end position="41"/>
    </location>
</feature>
<feature type="compositionally biased region" description="Polar residues" evidence="6">
    <location>
        <begin position="1031"/>
        <end position="1041"/>
    </location>
</feature>
<dbReference type="Pfam" id="PF03176">
    <property type="entry name" value="MMPL"/>
    <property type="match status" value="1"/>
</dbReference>